<accession>A0AAD8EMW0</accession>
<evidence type="ECO:0000259" key="3">
    <source>
        <dbReference type="Pfam" id="PF18199"/>
    </source>
</evidence>
<dbReference type="GO" id="GO:0045505">
    <property type="term" value="F:dynein intermediate chain binding"/>
    <property type="evidence" value="ECO:0007669"/>
    <property type="project" value="InterPro"/>
</dbReference>
<dbReference type="GO" id="GO:0051959">
    <property type="term" value="F:dynein light intermediate chain binding"/>
    <property type="evidence" value="ECO:0007669"/>
    <property type="project" value="InterPro"/>
</dbReference>
<dbReference type="Gene3D" id="1.10.8.720">
    <property type="entry name" value="Region D6 of dynein motor"/>
    <property type="match status" value="1"/>
</dbReference>
<evidence type="ECO:0000259" key="1">
    <source>
        <dbReference type="Pfam" id="PF03028"/>
    </source>
</evidence>
<feature type="non-terminal residue" evidence="4">
    <location>
        <position position="699"/>
    </location>
</feature>
<feature type="non-terminal residue" evidence="4">
    <location>
        <position position="1"/>
    </location>
</feature>
<dbReference type="GO" id="GO:0008569">
    <property type="term" value="F:minus-end-directed microtubule motor activity"/>
    <property type="evidence" value="ECO:0007669"/>
    <property type="project" value="InterPro"/>
</dbReference>
<dbReference type="InterPro" id="IPR026983">
    <property type="entry name" value="DHC"/>
</dbReference>
<dbReference type="PANTHER" id="PTHR22878:SF70">
    <property type="entry name" value="DYNEIN HEAVY CHAIN 2, AXONEMAL"/>
    <property type="match status" value="1"/>
</dbReference>
<dbReference type="InterPro" id="IPR004273">
    <property type="entry name" value="Dynein_heavy_D6_P-loop"/>
</dbReference>
<sequence>VKRKLKREEYALFLNKPELKTHRTRNPDPKIISNEAWSEIVALEDFPVYRGLWRHMTDVIHKWKSYISKIDPQNHNVPRPWNQKIPIGSIMQLILIRILRPDKISACAMKFISYSMGQYFTIPPPFDLTASYETSSYSTPLIFILSPGSDPLPGLKEFAEKEDIRLRLVTLGQGQAPIAMKNTKRAMKFGDWVCLQNCHVAEKYMPILEKQWDMFDFEKTDKKFRLWLTTYPFEKFPESVLQMGIKMVNETSKGLRMNLLRLYSSPPLNEPSFITEVEEYKRVRLLKLLYGLAYFHTVIQLRKEFGSVGWNVPYEFNDSDFEISVLQLQMFIMEEEKVPFDAITYLIGECNYGGRVTDSWDRRTLITLLKEFINEDVITERDYSFCRKSSDYKIPVKQSLNSYLRRIQTLPLTPDIELYGLHVNAAIIRDIQSGEQLIEAVNNFESGQKTVLKAESFRKVCDSAENILHKLPPKFDLNLIERVHDDHPVPGTESMEAIMIQEIIRFNRLIETIKTSLERILSVNKGLAVMTPDLDTCCSSILEDRTPAMWLKVSYPSLKPLGSYIDDLLRRITFFEDWSHLRKPTCYWLSGFFQPRAFLIGILQTYSRKYKIPIDNLDISYTVLHEYFVENLEENDKSFFYGLFLDGARWNKSKNEIVESFKKEFFERMPSIAAQPVIKVSLDVRECYICPFYNTSARR</sequence>
<evidence type="ECO:0000313" key="4">
    <source>
        <dbReference type="EMBL" id="KAJ9596605.1"/>
    </source>
</evidence>
<reference evidence="4" key="1">
    <citation type="journal article" date="2023" name="IScience">
        <title>Live-bearing cockroach genome reveals convergent evolutionary mechanisms linked to viviparity in insects and beyond.</title>
        <authorList>
            <person name="Fouks B."/>
            <person name="Harrison M.C."/>
            <person name="Mikhailova A.A."/>
            <person name="Marchal E."/>
            <person name="English S."/>
            <person name="Carruthers M."/>
            <person name="Jennings E.C."/>
            <person name="Chiamaka E.L."/>
            <person name="Frigard R.A."/>
            <person name="Pippel M."/>
            <person name="Attardo G.M."/>
            <person name="Benoit J.B."/>
            <person name="Bornberg-Bauer E."/>
            <person name="Tobe S.S."/>
        </authorList>
    </citation>
    <scope>NUCLEOTIDE SEQUENCE</scope>
    <source>
        <strain evidence="4">Stay&amp;Tobe</strain>
    </source>
</reference>
<gene>
    <name evidence="4" type="ORF">L9F63_012364</name>
</gene>
<evidence type="ECO:0000259" key="2">
    <source>
        <dbReference type="Pfam" id="PF18198"/>
    </source>
</evidence>
<feature type="domain" description="Dynein heavy chain region D6 P-loop" evidence="1">
    <location>
        <begin position="138"/>
        <end position="248"/>
    </location>
</feature>
<dbReference type="GO" id="GO:0007018">
    <property type="term" value="P:microtubule-based movement"/>
    <property type="evidence" value="ECO:0007669"/>
    <property type="project" value="InterPro"/>
</dbReference>
<reference evidence="4" key="2">
    <citation type="submission" date="2023-05" db="EMBL/GenBank/DDBJ databases">
        <authorList>
            <person name="Fouks B."/>
        </authorList>
    </citation>
    <scope>NUCLEOTIDE SEQUENCE</scope>
    <source>
        <strain evidence="4">Stay&amp;Tobe</strain>
        <tissue evidence="4">Testes</tissue>
    </source>
</reference>
<dbReference type="InterPro" id="IPR041228">
    <property type="entry name" value="Dynein_C"/>
</dbReference>
<dbReference type="FunFam" id="3.40.50.300:FF:000362">
    <property type="entry name" value="Dynein, axonemal, heavy chain 6"/>
    <property type="match status" value="1"/>
</dbReference>
<dbReference type="AlphaFoldDB" id="A0AAD8EMW0"/>
<dbReference type="Pfam" id="PF03028">
    <property type="entry name" value="Dynein_heavy"/>
    <property type="match status" value="1"/>
</dbReference>
<dbReference type="Proteomes" id="UP001233999">
    <property type="component" value="Unassembled WGS sequence"/>
</dbReference>
<dbReference type="Pfam" id="PF18199">
    <property type="entry name" value="Dynein_C"/>
    <property type="match status" value="1"/>
</dbReference>
<dbReference type="InterPro" id="IPR027417">
    <property type="entry name" value="P-loop_NTPase"/>
</dbReference>
<feature type="domain" description="Dynein heavy chain C-terminal" evidence="3">
    <location>
        <begin position="436"/>
        <end position="699"/>
    </location>
</feature>
<keyword evidence="5" id="KW-1185">Reference proteome</keyword>
<dbReference type="PANTHER" id="PTHR22878">
    <property type="entry name" value="DYNEIN HEAVY CHAIN 6, AXONEMAL-LIKE-RELATED"/>
    <property type="match status" value="1"/>
</dbReference>
<evidence type="ECO:0000313" key="5">
    <source>
        <dbReference type="Proteomes" id="UP001233999"/>
    </source>
</evidence>
<protein>
    <recommendedName>
        <fullName evidence="6">Dynein heavy chain</fullName>
    </recommendedName>
</protein>
<dbReference type="FunFam" id="1.10.8.720:FF:000001">
    <property type="entry name" value="dynein heavy chain 7, axonemal"/>
    <property type="match status" value="1"/>
</dbReference>
<dbReference type="InterPro" id="IPR042219">
    <property type="entry name" value="AAA_lid_11_sf"/>
</dbReference>
<dbReference type="Pfam" id="PF18198">
    <property type="entry name" value="AAA_lid_11"/>
    <property type="match status" value="1"/>
</dbReference>
<dbReference type="Gene3D" id="3.10.490.20">
    <property type="match status" value="1"/>
</dbReference>
<dbReference type="Gene3D" id="1.20.1270.280">
    <property type="match status" value="1"/>
</dbReference>
<organism evidence="4 5">
    <name type="scientific">Diploptera punctata</name>
    <name type="common">Pacific beetle cockroach</name>
    <dbReference type="NCBI Taxonomy" id="6984"/>
    <lineage>
        <taxon>Eukaryota</taxon>
        <taxon>Metazoa</taxon>
        <taxon>Ecdysozoa</taxon>
        <taxon>Arthropoda</taxon>
        <taxon>Hexapoda</taxon>
        <taxon>Insecta</taxon>
        <taxon>Pterygota</taxon>
        <taxon>Neoptera</taxon>
        <taxon>Polyneoptera</taxon>
        <taxon>Dictyoptera</taxon>
        <taxon>Blattodea</taxon>
        <taxon>Blaberoidea</taxon>
        <taxon>Blaberidae</taxon>
        <taxon>Diplopterinae</taxon>
        <taxon>Diploptera</taxon>
    </lineage>
</organism>
<dbReference type="GO" id="GO:0030286">
    <property type="term" value="C:dynein complex"/>
    <property type="evidence" value="ECO:0007669"/>
    <property type="project" value="InterPro"/>
</dbReference>
<dbReference type="InterPro" id="IPR041658">
    <property type="entry name" value="AAA_lid_11"/>
</dbReference>
<proteinExistence type="predicted"/>
<evidence type="ECO:0008006" key="6">
    <source>
        <dbReference type="Google" id="ProtNLM"/>
    </source>
</evidence>
<dbReference type="Gene3D" id="3.40.50.300">
    <property type="entry name" value="P-loop containing nucleotide triphosphate hydrolases"/>
    <property type="match status" value="1"/>
</dbReference>
<dbReference type="EMBL" id="JASPKZ010001978">
    <property type="protein sequence ID" value="KAJ9596605.1"/>
    <property type="molecule type" value="Genomic_DNA"/>
</dbReference>
<feature type="domain" description="Dynein heavy chain AAA lid" evidence="2">
    <location>
        <begin position="287"/>
        <end position="425"/>
    </location>
</feature>
<comment type="caution">
    <text evidence="4">The sequence shown here is derived from an EMBL/GenBank/DDBJ whole genome shotgun (WGS) entry which is preliminary data.</text>
</comment>
<name>A0AAD8EMW0_DIPPU</name>
<dbReference type="InterPro" id="IPR043160">
    <property type="entry name" value="Dynein_C_barrel"/>
</dbReference>